<accession>A0A0A8X541</accession>
<dbReference type="OrthoDB" id="1122717at2"/>
<keyword evidence="3" id="KW-1185">Reference proteome</keyword>
<dbReference type="RefSeq" id="WP_041966781.1">
    <property type="nucleotide sequence ID" value="NZ_BASE01000073.1"/>
</dbReference>
<dbReference type="InterPro" id="IPR047961">
    <property type="entry name" value="Transp_suffix-like"/>
</dbReference>
<feature type="transmembrane region" description="Helical" evidence="1">
    <location>
        <begin position="15"/>
        <end position="38"/>
    </location>
</feature>
<reference evidence="2 3" key="1">
    <citation type="submission" date="2013-06" db="EMBL/GenBank/DDBJ databases">
        <title>Whole genome shotgun sequence of Bacillus selenatarsenatis SF-1.</title>
        <authorList>
            <person name="Kuroda M."/>
            <person name="Sei K."/>
            <person name="Yamashita M."/>
            <person name="Ike M."/>
        </authorList>
    </citation>
    <scope>NUCLEOTIDE SEQUENCE [LARGE SCALE GENOMIC DNA]</scope>
    <source>
        <strain evidence="2 3">SF-1</strain>
    </source>
</reference>
<feature type="transmembrane region" description="Helical" evidence="1">
    <location>
        <begin position="44"/>
        <end position="65"/>
    </location>
</feature>
<dbReference type="EMBL" id="BASE01000073">
    <property type="protein sequence ID" value="GAM15095.1"/>
    <property type="molecule type" value="Genomic_DNA"/>
</dbReference>
<comment type="caution">
    <text evidence="2">The sequence shown here is derived from an EMBL/GenBank/DDBJ whole genome shotgun (WGS) entry which is preliminary data.</text>
</comment>
<dbReference type="AlphaFoldDB" id="A0A0A8X541"/>
<keyword evidence="1" id="KW-0472">Membrane</keyword>
<keyword evidence="1" id="KW-1133">Transmembrane helix</keyword>
<sequence length="96" mass="11040">MQTESTNKKPLRYKIGMFLIISSFIIWVTPLGIPFLPISSKMKVISITSSLVLAEITFWLGAIMVGKEVAGKIRKYFNPKNWRKKHVEKQEDKNEA</sequence>
<gene>
    <name evidence="2" type="ORF">SAMD00020551_3251</name>
</gene>
<dbReference type="Proteomes" id="UP000031014">
    <property type="component" value="Unassembled WGS sequence"/>
</dbReference>
<proteinExistence type="predicted"/>
<evidence type="ECO:0000256" key="1">
    <source>
        <dbReference type="SAM" id="Phobius"/>
    </source>
</evidence>
<evidence type="ECO:0000313" key="3">
    <source>
        <dbReference type="Proteomes" id="UP000031014"/>
    </source>
</evidence>
<organism evidence="2 3">
    <name type="scientific">Mesobacillus selenatarsenatis (strain DSM 18680 / JCM 14380 / FERM P-15431 / SF-1)</name>
    <dbReference type="NCBI Taxonomy" id="1321606"/>
    <lineage>
        <taxon>Bacteria</taxon>
        <taxon>Bacillati</taxon>
        <taxon>Bacillota</taxon>
        <taxon>Bacilli</taxon>
        <taxon>Bacillales</taxon>
        <taxon>Bacillaceae</taxon>
        <taxon>Mesobacillus</taxon>
    </lineage>
</organism>
<name>A0A0A8X541_MESS1</name>
<keyword evidence="1" id="KW-0812">Transmembrane</keyword>
<protein>
    <recommendedName>
        <fullName evidence="4">Transporter suffix domain-containing protein</fullName>
    </recommendedName>
</protein>
<evidence type="ECO:0008006" key="4">
    <source>
        <dbReference type="Google" id="ProtNLM"/>
    </source>
</evidence>
<dbReference type="NCBIfam" id="NF033684">
    <property type="entry name" value="suffix_2_RND"/>
    <property type="match status" value="1"/>
</dbReference>
<evidence type="ECO:0000313" key="2">
    <source>
        <dbReference type="EMBL" id="GAM15095.1"/>
    </source>
</evidence>